<proteinExistence type="predicted"/>
<reference evidence="1" key="1">
    <citation type="submission" date="2023-03" db="UniProtKB">
        <authorList>
            <consortium name="EnsemblPlants"/>
        </authorList>
    </citation>
    <scope>IDENTIFICATION</scope>
</reference>
<protein>
    <submittedName>
        <fullName evidence="1">Uncharacterized protein</fullName>
    </submittedName>
</protein>
<sequence>MSSGVRRALNAIFGASGMASRMASRVMRDFDAISYSLGMTSGRENGGDVGDRREEKCLAVTAVGVIPLPSSANRTFLVEGNHGRTRLLDRSSFTIIVGDLWCRMAYEACYET</sequence>
<organism evidence="1">
    <name type="scientific">Cucumis melo</name>
    <name type="common">Muskmelon</name>
    <dbReference type="NCBI Taxonomy" id="3656"/>
    <lineage>
        <taxon>Eukaryota</taxon>
        <taxon>Viridiplantae</taxon>
        <taxon>Streptophyta</taxon>
        <taxon>Embryophyta</taxon>
        <taxon>Tracheophyta</taxon>
        <taxon>Spermatophyta</taxon>
        <taxon>Magnoliopsida</taxon>
        <taxon>eudicotyledons</taxon>
        <taxon>Gunneridae</taxon>
        <taxon>Pentapetalae</taxon>
        <taxon>rosids</taxon>
        <taxon>fabids</taxon>
        <taxon>Cucurbitales</taxon>
        <taxon>Cucurbitaceae</taxon>
        <taxon>Benincaseae</taxon>
        <taxon>Cucumis</taxon>
    </lineage>
</organism>
<name>A0A9I9E7J7_CUCME</name>
<dbReference type="AlphaFoldDB" id="A0A9I9E7J7"/>
<dbReference type="EnsemblPlants" id="MELO3C029876.2.1">
    <property type="protein sequence ID" value="MELO3C029876.2.1"/>
    <property type="gene ID" value="MELO3C029876.2"/>
</dbReference>
<evidence type="ECO:0000313" key="1">
    <source>
        <dbReference type="EnsemblPlants" id="MELO3C029876.2.1"/>
    </source>
</evidence>
<accession>A0A9I9E7J7</accession>
<dbReference type="Gramene" id="MELO3C029876.2.1">
    <property type="protein sequence ID" value="MELO3C029876.2.1"/>
    <property type="gene ID" value="MELO3C029876.2"/>
</dbReference>